<dbReference type="STRING" id="6216.A0A158QFM9"/>
<dbReference type="InterPro" id="IPR019442">
    <property type="entry name" value="THADA/TRM732_DUF2428"/>
</dbReference>
<dbReference type="GO" id="GO:0030488">
    <property type="term" value="P:tRNA methylation"/>
    <property type="evidence" value="ECO:0007669"/>
    <property type="project" value="TreeGrafter"/>
</dbReference>
<accession>A0A158QFM9</accession>
<reference evidence="5 6" key="2">
    <citation type="submission" date="2018-11" db="EMBL/GenBank/DDBJ databases">
        <authorList>
            <consortium name="Pathogen Informatics"/>
        </authorList>
    </citation>
    <scope>NUCLEOTIDE SEQUENCE [LARGE SCALE GENOMIC DNA]</scope>
</reference>
<dbReference type="PANTHER" id="PTHR14387:SF0">
    <property type="entry name" value="DUF2428 DOMAIN-CONTAINING PROTEIN"/>
    <property type="match status" value="1"/>
</dbReference>
<evidence type="ECO:0000313" key="7">
    <source>
        <dbReference type="WBParaSite" id="HDID_0000913401-mRNA-1"/>
    </source>
</evidence>
<dbReference type="WBParaSite" id="HDID_0000913401-mRNA-1">
    <property type="protein sequence ID" value="HDID_0000913401-mRNA-1"/>
    <property type="gene ID" value="HDID_0000913401"/>
</dbReference>
<sequence>MVGKAQLASLRKDLHTLAQATIHSDDFVFEADISTLAQRCFARDSPLICQREFCRVLFPYPIDLGSLQSLTFYDKFGVECPSRTDRIPLVLFGGMVEVPFSTNEALITLFPTFESFLSACNPDNLLESIDILNFYVKERIISPKHYKISDKEVDLLKTACRLLLPHWDTDYSRVLEAVLVFFGHIFNLVFTSRLPEPFTKWVQSEVIEKCIMEAPFCSAEPVILTKGSIRLIGVLIKNAPLSWIFEKSPYLMTSLLLALAWNYSASLAGDVMNSIIECSQNNVNEWLQTVLDPLANFLLHGVISCSAEQQLKYLPEMDHYKAAKLRLQNFIHRCCKESLANLPIGDFYREPKDPPSMWQTPFLQEIINQLVFLLNMSHLVFDFRLTAFVNLLPLLSYDKAVGIILENPKLIETALSHSSDRIRSDMCSSLSKLILKTPFNSELQSELYCWLFEGIKSLLISTDPASRILTNRAFFVAAQQIRNRCATCSLEDLDKLTVQHWTGVNGYPSFRVEYPGKTVVSPLEALVDVYRFASTLWSNYASRPNVSIKIPITGLSPFIMELLSHSFLPPGMPFQRQKMLILLISSMFELSFAENNKTKGAKKSGFEPCTAKNLQLIMKHMSKITGFPSLDDRSTWLQLIASLPNVNSEIQVSLLEILTAYWPKSTPEWFTSTVRMDLYHLAETWSNFHLPEVYTAGANLFLWLFTTCFIIFPHSRVDNETAANRAGSNLLEHIKDGCKENSASDQEDNDLARRIWEKPIHGFLIAVDNILSHYGKKINSEMRFPQPFFNSSIDKTVFSTLGELLNPRLAKYCLQLSNECLSVMGVPSSYTNYEGSSLSYLVDGCEASSFEKLGQSVLGLALHAQKKTMIGLEISELMDDDVMPIELPSEYKRILSWSWYNLKLTSSILVKWVYFRVCMILSSVEEMDDVVQRLLPHVGKQLIGILMACRHKGLVESVFQSLRDYLTISTYLNQYESVGALKEMLIQPEQVIDFCLLAVKVGKFSVTRRAAGLWPAVKAVLVSELIVSSFDQPLLYRWLCDMLKIGSSSIRSSDSDDNEKHDQPQTLALHLLKGVLEDARLGPVAFGLCPPPGSDNWLTALFCDVVLPNFGHEEWTVANGSLQLFTTIVKRLIGPLHTRPGTSVAEVFGRYSRLFHTFESILLDPLTQESLSQNRAVPLLGLLSRLKPSSDAAFSYAILLETLEESSARMLDCLQSYLSHPVAQIRYLAAKSLTAFLSFSAPRSVGASFLASSGNLCGIFKKELLPCGAVRNSKGANAISGQLLSLVAWIERAPTTSESAARAKMIDWPCAIELMNKWTSADCKHWYLAANLARFMRCVFMAIPADEKFHYYKEFHYLCKFHQWKDCSNDIPTEALLPVFHSDLYDFYYTIDEFKPVFTKQDNVFITVPDTLQHADILSHLLLNLKCGIYPDLGEIVLGNHLSSVILSQALDSCRIQSKDETKIVQCLEILSNTDDKSLIPGILLTMAPKLANLHNTEIKHKFTNWWLENLKSCLSIEAAGEQCRLQATKALFEWLNSIKQSAKENIPDSHVSTVLDSLISHLFDESTGIRQLFGQEIGKLFDLQYPVCSLKGVDLLISNLEKFTSTPIEWLVGFARNLLEAIVSRAKILQEHRLKNACYEPDCPNPYFDVFHVICVISSALNRYSADNTTLVEDSSKTLEQVCANLSNKNDLRSATLIFNSPSLYQAAIAQQLIRYK</sequence>
<evidence type="ECO:0000313" key="6">
    <source>
        <dbReference type="Proteomes" id="UP000274504"/>
    </source>
</evidence>
<dbReference type="Pfam" id="PF25151">
    <property type="entry name" value="TPR_Trm732_C"/>
    <property type="match status" value="1"/>
</dbReference>
<evidence type="ECO:0000259" key="3">
    <source>
        <dbReference type="Pfam" id="PF10350"/>
    </source>
</evidence>
<dbReference type="GO" id="GO:0005829">
    <property type="term" value="C:cytosol"/>
    <property type="evidence" value="ECO:0007669"/>
    <property type="project" value="TreeGrafter"/>
</dbReference>
<reference evidence="7" key="1">
    <citation type="submission" date="2016-04" db="UniProtKB">
        <authorList>
            <consortium name="WormBaseParasite"/>
        </authorList>
    </citation>
    <scope>IDENTIFICATION</scope>
</reference>
<dbReference type="EMBL" id="UYSG01011218">
    <property type="protein sequence ID" value="VDL61450.1"/>
    <property type="molecule type" value="Genomic_DNA"/>
</dbReference>
<dbReference type="InterPro" id="IPR056842">
    <property type="entry name" value="THADA-like_TPR_C"/>
</dbReference>
<evidence type="ECO:0000259" key="4">
    <source>
        <dbReference type="Pfam" id="PF25151"/>
    </source>
</evidence>
<dbReference type="OrthoDB" id="6614653at2759"/>
<dbReference type="PANTHER" id="PTHR14387">
    <property type="entry name" value="THADA/DEATH RECEPTOR INTERACTING PROTEIN"/>
    <property type="match status" value="1"/>
</dbReference>
<protein>
    <submittedName>
        <fullName evidence="7">DUF2428 domain-containing protein</fullName>
    </submittedName>
</protein>
<keyword evidence="2" id="KW-0819">tRNA processing</keyword>
<name>A0A158QFM9_HYMDI</name>
<gene>
    <name evidence="5" type="ORF">HDID_LOCUS9132</name>
</gene>
<evidence type="ECO:0000313" key="5">
    <source>
        <dbReference type="EMBL" id="VDL61450.1"/>
    </source>
</evidence>
<comment type="similarity">
    <text evidence="1">Belongs to the THADA family.</text>
</comment>
<dbReference type="Pfam" id="PF10350">
    <property type="entry name" value="DUF2428"/>
    <property type="match status" value="1"/>
</dbReference>
<evidence type="ECO:0000256" key="2">
    <source>
        <dbReference type="ARBA" id="ARBA00022694"/>
    </source>
</evidence>
<evidence type="ECO:0000256" key="1">
    <source>
        <dbReference type="ARBA" id="ARBA00010409"/>
    </source>
</evidence>
<dbReference type="InterPro" id="IPR016024">
    <property type="entry name" value="ARM-type_fold"/>
</dbReference>
<feature type="domain" description="tRNA (32-2'-O)-methyltransferase regulator THADA-like C-terminal TPR repeats region" evidence="4">
    <location>
        <begin position="1119"/>
        <end position="1241"/>
    </location>
</feature>
<feature type="domain" description="DUF2428" evidence="3">
    <location>
        <begin position="890"/>
        <end position="1084"/>
    </location>
</feature>
<proteinExistence type="inferred from homology"/>
<dbReference type="InterPro" id="IPR051954">
    <property type="entry name" value="tRNA_methyltransferase_THADA"/>
</dbReference>
<dbReference type="Proteomes" id="UP000274504">
    <property type="component" value="Unassembled WGS sequence"/>
</dbReference>
<organism evidence="7">
    <name type="scientific">Hymenolepis diminuta</name>
    <name type="common">Rat tapeworm</name>
    <dbReference type="NCBI Taxonomy" id="6216"/>
    <lineage>
        <taxon>Eukaryota</taxon>
        <taxon>Metazoa</taxon>
        <taxon>Spiralia</taxon>
        <taxon>Lophotrochozoa</taxon>
        <taxon>Platyhelminthes</taxon>
        <taxon>Cestoda</taxon>
        <taxon>Eucestoda</taxon>
        <taxon>Cyclophyllidea</taxon>
        <taxon>Hymenolepididae</taxon>
        <taxon>Hymenolepis</taxon>
    </lineage>
</organism>
<dbReference type="SUPFAM" id="SSF48371">
    <property type="entry name" value="ARM repeat"/>
    <property type="match status" value="2"/>
</dbReference>